<dbReference type="AlphaFoldDB" id="F0WS74"/>
<proteinExistence type="predicted"/>
<protein>
    <submittedName>
        <fullName evidence="1">Uncharacterized protein AlNc14C226G9212</fullName>
    </submittedName>
</protein>
<sequence>MIMPRWKSAHSIGCIRTRFAKRYASQKTQSTLQGTMSSARPSSVLLLAVSSQDDTKSKISASIAVLVFGLAISMQSPAMLEKKNNEKGSSSILNVAYLLDLYAEIDKKMEKRTAQLLAQLESKLQQEKIREKKGSDKSDSFVRMTPEQRALHMSLAFESALEAVQEEVFDEYGFEKEQVQEAIEKMIQGRLPGKGTNGSISSKESEEIDAYIQRLGRMRWRCTGSREPLFPRPGPTYQFSKKDDKPDIPLDYVIGIVEKLIPAITRGMEEIVAEEKESLSSSSSSKWNFWSKQSGGNHDMAHHLKNPECWERISQAYLRRTNQITASLCEANNVDVAEFQSALIYYHNDPMFEETLARLSAEQMKVYADLGL</sequence>
<organism evidence="1">
    <name type="scientific">Albugo laibachii Nc14</name>
    <dbReference type="NCBI Taxonomy" id="890382"/>
    <lineage>
        <taxon>Eukaryota</taxon>
        <taxon>Sar</taxon>
        <taxon>Stramenopiles</taxon>
        <taxon>Oomycota</taxon>
        <taxon>Peronosporomycetes</taxon>
        <taxon>Albuginales</taxon>
        <taxon>Albuginaceae</taxon>
        <taxon>Albugo</taxon>
    </lineage>
</organism>
<accession>F0WS74</accession>
<dbReference type="HOGENOM" id="CLU_043359_0_0_1"/>
<reference evidence="1" key="1">
    <citation type="journal article" date="2011" name="PLoS Biol.">
        <title>Gene gain and loss during evolution of obligate parasitism in the white rust pathogen of Arabidopsis thaliana.</title>
        <authorList>
            <person name="Kemen E."/>
            <person name="Gardiner A."/>
            <person name="Schultz-Larsen T."/>
            <person name="Kemen A.C."/>
            <person name="Balmuth A.L."/>
            <person name="Robert-Seilaniantz A."/>
            <person name="Bailey K."/>
            <person name="Holub E."/>
            <person name="Studholme D.J."/>
            <person name="Maclean D."/>
            <person name="Jones J.D."/>
        </authorList>
    </citation>
    <scope>NUCLEOTIDE SEQUENCE</scope>
</reference>
<dbReference type="EMBL" id="FR824271">
    <property type="protein sequence ID" value="CCA24192.1"/>
    <property type="molecule type" value="Genomic_DNA"/>
</dbReference>
<gene>
    <name evidence="1" type="primary">AlNc14C226G9212</name>
    <name evidence="1" type="ORF">ALNC14_103360</name>
</gene>
<reference evidence="1" key="2">
    <citation type="submission" date="2011-02" db="EMBL/GenBank/DDBJ databases">
        <authorList>
            <person name="MacLean D."/>
        </authorList>
    </citation>
    <scope>NUCLEOTIDE SEQUENCE</scope>
</reference>
<name>F0WS74_9STRA</name>
<evidence type="ECO:0000313" key="1">
    <source>
        <dbReference type="EMBL" id="CCA24192.1"/>
    </source>
</evidence>